<evidence type="ECO:0000313" key="2">
    <source>
        <dbReference type="Proteomes" id="UP001299220"/>
    </source>
</evidence>
<reference evidence="1 2" key="1">
    <citation type="submission" date="2020-12" db="EMBL/GenBank/DDBJ databases">
        <title>Whole genome sequences of gut porcine anaerobes.</title>
        <authorList>
            <person name="Kubasova T."/>
            <person name="Jahodarova E."/>
            <person name="Rychlik I."/>
        </authorList>
    </citation>
    <scope>NUCLEOTIDE SEQUENCE [LARGE SCALE GENOMIC DNA]</scope>
    <source>
        <strain evidence="1 2">An867</strain>
    </source>
</reference>
<dbReference type="RefSeq" id="WP_235322848.1">
    <property type="nucleotide sequence ID" value="NZ_JAFBIT010000001.1"/>
</dbReference>
<name>A0ABS9CNB1_9FIRM</name>
<comment type="caution">
    <text evidence="1">The sequence shown here is derived from an EMBL/GenBank/DDBJ whole genome shotgun (WGS) entry which is preliminary data.</text>
</comment>
<dbReference type="Proteomes" id="UP001299220">
    <property type="component" value="Unassembled WGS sequence"/>
</dbReference>
<accession>A0ABS9CNB1</accession>
<evidence type="ECO:0000313" key="1">
    <source>
        <dbReference type="EMBL" id="MCF2651841.1"/>
    </source>
</evidence>
<protein>
    <recommendedName>
        <fullName evidence="3">Phage protein</fullName>
    </recommendedName>
</protein>
<sequence length="124" mass="13440">MFTVDYTYYSGEYGGTAVEPVRYPFVMREACAYVDQITYGRLHGLSEIPEEAKLAACAVADVVQAKYAAMNKLGAAAGVKSFNNSGYSESFADAAQLSDDFARRMADAAAVYLPRSHPLRYAGV</sequence>
<organism evidence="1 2">
    <name type="scientific">Anaeromassilibacillus senegalensis</name>
    <dbReference type="NCBI Taxonomy" id="1673717"/>
    <lineage>
        <taxon>Bacteria</taxon>
        <taxon>Bacillati</taxon>
        <taxon>Bacillota</taxon>
        <taxon>Clostridia</taxon>
        <taxon>Eubacteriales</taxon>
        <taxon>Acutalibacteraceae</taxon>
        <taxon>Anaeromassilibacillus</taxon>
    </lineage>
</organism>
<dbReference type="EMBL" id="JAFBIT010000001">
    <property type="protein sequence ID" value="MCF2651841.1"/>
    <property type="molecule type" value="Genomic_DNA"/>
</dbReference>
<proteinExistence type="predicted"/>
<gene>
    <name evidence="1" type="ORF">JQM67_04430</name>
</gene>
<keyword evidence="2" id="KW-1185">Reference proteome</keyword>
<evidence type="ECO:0008006" key="3">
    <source>
        <dbReference type="Google" id="ProtNLM"/>
    </source>
</evidence>